<accession>A0A6J0VH92</accession>
<evidence type="ECO:0000259" key="6">
    <source>
        <dbReference type="PROSITE" id="PS50923"/>
    </source>
</evidence>
<feature type="chain" id="PRO_5045430628" evidence="5">
    <location>
        <begin position="23"/>
        <end position="620"/>
    </location>
</feature>
<dbReference type="CDD" id="cd00033">
    <property type="entry name" value="CCP"/>
    <property type="match status" value="6"/>
</dbReference>
<dbReference type="PANTHER" id="PTHR45785">
    <property type="entry name" value="COMPLEMENT FACTOR H-RELATED"/>
    <property type="match status" value="1"/>
</dbReference>
<evidence type="ECO:0000256" key="4">
    <source>
        <dbReference type="PROSITE-ProRule" id="PRU00302"/>
    </source>
</evidence>
<keyword evidence="3 4" id="KW-1015">Disulfide bond</keyword>
<feature type="signal peptide" evidence="5">
    <location>
        <begin position="1"/>
        <end position="22"/>
    </location>
</feature>
<dbReference type="Proteomes" id="UP001652642">
    <property type="component" value="Chromosome 4"/>
</dbReference>
<dbReference type="PANTHER" id="PTHR45785:SF3">
    <property type="entry name" value="COAGULATION FACTOR XIII B CHAIN"/>
    <property type="match status" value="1"/>
</dbReference>
<dbReference type="AlphaFoldDB" id="A0A6J0VH92"/>
<dbReference type="GO" id="GO:0007596">
    <property type="term" value="P:blood coagulation"/>
    <property type="evidence" value="ECO:0007669"/>
    <property type="project" value="TreeGrafter"/>
</dbReference>
<dbReference type="RefSeq" id="XP_020671578.2">
    <property type="nucleotide sequence ID" value="XM_020815919.2"/>
</dbReference>
<evidence type="ECO:0000256" key="1">
    <source>
        <dbReference type="ARBA" id="ARBA00022659"/>
    </source>
</evidence>
<evidence type="ECO:0000256" key="2">
    <source>
        <dbReference type="ARBA" id="ARBA00022729"/>
    </source>
</evidence>
<comment type="caution">
    <text evidence="4">Lacks conserved residue(s) required for the propagation of feature annotation.</text>
</comment>
<reference evidence="8" key="1">
    <citation type="submission" date="2025-08" db="UniProtKB">
        <authorList>
            <consortium name="RefSeq"/>
        </authorList>
    </citation>
    <scope>IDENTIFICATION</scope>
</reference>
<keyword evidence="2 5" id="KW-0732">Signal</keyword>
<dbReference type="InParanoid" id="A0A6J0VH92"/>
<evidence type="ECO:0000256" key="3">
    <source>
        <dbReference type="ARBA" id="ARBA00023157"/>
    </source>
</evidence>
<dbReference type="OrthoDB" id="9984531at2759"/>
<sequence>MEYKTWIFQLILAASGKFLAEGEFCDFPSIENGKIASYYYSFKDHYFPMKEGEKLSYSCFPGYTTESGRQEARINCTTRGWVPAPKCFRKCTKPPLDNGVFSDMKLSYKMWERLHYACNSGYQTPEGTKEKTVQCLQNGWSAQPQCIETTETCSAPELLHGHYHTSQREFSLNEKLRYSCDDGYFTAGGNTTAEVLCRPQGWSLLPKCTRLQCSSLSPVEHGGVHPRKGSYDEGDVVQFVCSEGYTLKGAELIQCYSFGWYPEPPICEEVRNKCPPPPQPPNTKLLTHLRTYRHGDRLRLECNPPFQIRGAEEVQCKDGKWTSPPTCVGQLSETVRAVTKDGHHDIETIGYCLSPPAVKNGVIINTFGPPETSYQAGSFVEYRCLQFSMMKGHNQVHCLQGRWTEPPVCLEPCLANEENAEHHNLEMKWRLEEDAYLLHGDIIEVVCKPGYVLPPSVKESQLLVQCNDGELKYPTCISKVLDPNENCGSPPSVENGNIMGSLTVDYAQGSIVEYSCQEYHYLQGSRTVSCSRGHWTTPPVCIEPCTLSQAEMANNNLNLKWSFDNRPYFLHGEFVEFVCKAYYMSPPSSSLSDFRVQCQHGQLLYPHCIEMRRIVPNLPV</sequence>
<feature type="domain" description="Sushi" evidence="6">
    <location>
        <begin position="89"/>
        <end position="148"/>
    </location>
</feature>
<dbReference type="SMART" id="SM00032">
    <property type="entry name" value="CCP"/>
    <property type="match status" value="7"/>
</dbReference>
<feature type="domain" description="Sushi" evidence="6">
    <location>
        <begin position="272"/>
        <end position="329"/>
    </location>
</feature>
<dbReference type="Gene3D" id="2.10.70.10">
    <property type="entry name" value="Complement Module, domain 1"/>
    <property type="match status" value="9"/>
</dbReference>
<proteinExistence type="predicted"/>
<protein>
    <submittedName>
        <fullName evidence="8">Coagulation factor XIII B chain isoform X1</fullName>
    </submittedName>
</protein>
<organism evidence="7 8">
    <name type="scientific">Pogona vitticeps</name>
    <name type="common">central bearded dragon</name>
    <dbReference type="NCBI Taxonomy" id="103695"/>
    <lineage>
        <taxon>Eukaryota</taxon>
        <taxon>Metazoa</taxon>
        <taxon>Chordata</taxon>
        <taxon>Craniata</taxon>
        <taxon>Vertebrata</taxon>
        <taxon>Euteleostomi</taxon>
        <taxon>Lepidosauria</taxon>
        <taxon>Squamata</taxon>
        <taxon>Bifurcata</taxon>
        <taxon>Unidentata</taxon>
        <taxon>Episquamata</taxon>
        <taxon>Toxicofera</taxon>
        <taxon>Iguania</taxon>
        <taxon>Acrodonta</taxon>
        <taxon>Agamidae</taxon>
        <taxon>Amphibolurinae</taxon>
        <taxon>Pogona</taxon>
    </lineage>
</organism>
<keyword evidence="1 4" id="KW-0768">Sushi</keyword>
<feature type="domain" description="Sushi" evidence="6">
    <location>
        <begin position="350"/>
        <end position="411"/>
    </location>
</feature>
<feature type="domain" description="Sushi" evidence="6">
    <location>
        <begin position="485"/>
        <end position="543"/>
    </location>
</feature>
<evidence type="ECO:0000256" key="5">
    <source>
        <dbReference type="SAM" id="SignalP"/>
    </source>
</evidence>
<name>A0A6J0VH92_9SAUR</name>
<dbReference type="InterPro" id="IPR000436">
    <property type="entry name" value="Sushi_SCR_CCP_dom"/>
</dbReference>
<feature type="domain" description="Sushi" evidence="6">
    <location>
        <begin position="211"/>
        <end position="269"/>
    </location>
</feature>
<feature type="disulfide bond" evidence="4">
    <location>
        <begin position="487"/>
        <end position="530"/>
    </location>
</feature>
<dbReference type="PROSITE" id="PS50923">
    <property type="entry name" value="SUSHI"/>
    <property type="match status" value="6"/>
</dbReference>
<dbReference type="KEGG" id="pvt:110091707"/>
<evidence type="ECO:0000313" key="8">
    <source>
        <dbReference type="RefSeq" id="XP_020671578.2"/>
    </source>
</evidence>
<evidence type="ECO:0000313" key="7">
    <source>
        <dbReference type="Proteomes" id="UP001652642"/>
    </source>
</evidence>
<feature type="domain" description="Sushi" evidence="6">
    <location>
        <begin position="151"/>
        <end position="210"/>
    </location>
</feature>
<gene>
    <name evidence="8" type="primary">LOC110091707</name>
</gene>
<dbReference type="InterPro" id="IPR051503">
    <property type="entry name" value="ComplSys_Reg/VirEntry_Med"/>
</dbReference>
<keyword evidence="7" id="KW-1185">Reference proteome</keyword>
<dbReference type="Pfam" id="PF00084">
    <property type="entry name" value="Sushi"/>
    <property type="match status" value="7"/>
</dbReference>
<dbReference type="SUPFAM" id="SSF57535">
    <property type="entry name" value="Complement control module/SCR domain"/>
    <property type="match status" value="9"/>
</dbReference>
<dbReference type="InterPro" id="IPR035976">
    <property type="entry name" value="Sushi/SCR/CCP_sf"/>
</dbReference>
<dbReference type="GeneID" id="110091707"/>